<evidence type="ECO:0000256" key="1">
    <source>
        <dbReference type="ARBA" id="ARBA00023054"/>
    </source>
</evidence>
<evidence type="ECO:0008006" key="6">
    <source>
        <dbReference type="Google" id="ProtNLM"/>
    </source>
</evidence>
<comment type="caution">
    <text evidence="4">The sequence shown here is derived from an EMBL/GenBank/DDBJ whole genome shotgun (WGS) entry which is preliminary data.</text>
</comment>
<feature type="compositionally biased region" description="Polar residues" evidence="3">
    <location>
        <begin position="114"/>
        <end position="130"/>
    </location>
</feature>
<dbReference type="Proteomes" id="UP001107558">
    <property type="component" value="Chromosome 2"/>
</dbReference>
<protein>
    <recommendedName>
        <fullName evidence="6">Coiled-coil domain-containing protein 102A</fullName>
    </recommendedName>
</protein>
<organism evidence="4 5">
    <name type="scientific">Polypedilum vanderplanki</name>
    <name type="common">Sleeping chironomid midge</name>
    <dbReference type="NCBI Taxonomy" id="319348"/>
    <lineage>
        <taxon>Eukaryota</taxon>
        <taxon>Metazoa</taxon>
        <taxon>Ecdysozoa</taxon>
        <taxon>Arthropoda</taxon>
        <taxon>Hexapoda</taxon>
        <taxon>Insecta</taxon>
        <taxon>Pterygota</taxon>
        <taxon>Neoptera</taxon>
        <taxon>Endopterygota</taxon>
        <taxon>Diptera</taxon>
        <taxon>Nematocera</taxon>
        <taxon>Chironomoidea</taxon>
        <taxon>Chironomidae</taxon>
        <taxon>Chironominae</taxon>
        <taxon>Polypedilum</taxon>
        <taxon>Polypedilum</taxon>
    </lineage>
</organism>
<feature type="region of interest" description="Disordered" evidence="3">
    <location>
        <begin position="578"/>
        <end position="603"/>
    </location>
</feature>
<sequence>MNQNEWEIRETQRLRELEEYKGRAAQMEKTMKWWSECTNNWREKWAKVRNERNQARDEAKQLRVQLELCMKESNGYKREKHDLEIQVQQLKKEMEKIHHSLMQHASTHKEPERISNSPDQFSNDGLKNVNSEDGLVTKARSLSENESNSESKNIEDYANQGAMPKETRANISDMNEKQLIEKLKSSKSEDADDDSEYLIQRAMMLQLRLDDANKAINLEKDEKIQLIKALDKLRHELDDTRNKCEELRSARQEAVRELLTIQETHRAELRIINNSLQEETGTRESLERRLSELRSELERLQAENSSYWSRLERTETEKINLERENKKIKAELIDGQVSGRLPSWSSGNGSRSEEFRMMQQELIEKTKEIQELRHSQSKMKKMLSEANVELGHAVRRAEQYETEVKRLRTRIEELKKELTMAEDEIDAASSAIRRLQRNNEDLNVRHSSPKHYSSSSRGTNSPRVVQEYRPNINDLKKIFDETKHSLHSKKSSSSYSDAKPSYMIQDEIIFDGKNRSEFERVKQKFDRSQSAKGANLCSNSKNKFQSKSFEARNDINQKTRNISVDDYDFRSNILPQQYDCEPSSSKRSTFHNQASHEKQENTIDLTASFNLDGFKVSEDDDDDDTP</sequence>
<proteinExistence type="predicted"/>
<keyword evidence="1 2" id="KW-0175">Coiled coil</keyword>
<feature type="coiled-coil region" evidence="2">
    <location>
        <begin position="202"/>
        <end position="331"/>
    </location>
</feature>
<feature type="region of interest" description="Disordered" evidence="3">
    <location>
        <begin position="437"/>
        <end position="465"/>
    </location>
</feature>
<accession>A0A9J6CB12</accession>
<evidence type="ECO:0000313" key="4">
    <source>
        <dbReference type="EMBL" id="KAG5679250.1"/>
    </source>
</evidence>
<dbReference type="PANTHER" id="PTHR46292:SF1">
    <property type="entry name" value="COILED-COIL DOMAIN-CONTAINING PROTEIN 102A"/>
    <property type="match status" value="1"/>
</dbReference>
<dbReference type="OrthoDB" id="5984396at2759"/>
<dbReference type="AlphaFoldDB" id="A0A9J6CB12"/>
<feature type="compositionally biased region" description="Polar residues" evidence="3">
    <location>
        <begin position="582"/>
        <end position="593"/>
    </location>
</feature>
<evidence type="ECO:0000256" key="3">
    <source>
        <dbReference type="SAM" id="MobiDB-lite"/>
    </source>
</evidence>
<evidence type="ECO:0000256" key="2">
    <source>
        <dbReference type="SAM" id="Coils"/>
    </source>
</evidence>
<dbReference type="PANTHER" id="PTHR46292">
    <property type="entry name" value="COILED-COIL DOMAIN-CONTAINING PROTEIN 102A"/>
    <property type="match status" value="1"/>
</dbReference>
<evidence type="ECO:0000313" key="5">
    <source>
        <dbReference type="Proteomes" id="UP001107558"/>
    </source>
</evidence>
<feature type="coiled-coil region" evidence="2">
    <location>
        <begin position="45"/>
        <end position="100"/>
    </location>
</feature>
<feature type="region of interest" description="Disordered" evidence="3">
    <location>
        <begin position="105"/>
        <end position="130"/>
    </location>
</feature>
<reference evidence="4" key="1">
    <citation type="submission" date="2021-03" db="EMBL/GenBank/DDBJ databases">
        <title>Chromosome level genome of the anhydrobiotic midge Polypedilum vanderplanki.</title>
        <authorList>
            <person name="Yoshida Y."/>
            <person name="Kikawada T."/>
            <person name="Gusev O."/>
        </authorList>
    </citation>
    <scope>NUCLEOTIDE SEQUENCE</scope>
    <source>
        <strain evidence="4">NIAS01</strain>
        <tissue evidence="4">Whole body or cell culture</tissue>
    </source>
</reference>
<dbReference type="Gene3D" id="1.20.120.330">
    <property type="entry name" value="Nucleotidyltransferases domain 2"/>
    <property type="match status" value="1"/>
</dbReference>
<dbReference type="EMBL" id="JADBJN010000002">
    <property type="protein sequence ID" value="KAG5679250.1"/>
    <property type="molecule type" value="Genomic_DNA"/>
</dbReference>
<name>A0A9J6CB12_POLVA</name>
<gene>
    <name evidence="4" type="ORF">PVAND_008830</name>
</gene>
<keyword evidence="5" id="KW-1185">Reference proteome</keyword>